<accession>A0A061EW42</accession>
<dbReference type="HOGENOM" id="CLU_2872164_0_0_1"/>
<name>A0A061EW42_THECC</name>
<evidence type="ECO:0000313" key="2">
    <source>
        <dbReference type="Proteomes" id="UP000026915"/>
    </source>
</evidence>
<dbReference type="InParanoid" id="A0A061EW42"/>
<dbReference type="AlphaFoldDB" id="A0A061EW42"/>
<protein>
    <submittedName>
        <fullName evidence="1">Uncharacterized protein</fullName>
    </submittedName>
</protein>
<dbReference type="Gramene" id="EOY09295">
    <property type="protein sequence ID" value="EOY09295"/>
    <property type="gene ID" value="TCM_024720"/>
</dbReference>
<dbReference type="EMBL" id="CM001883">
    <property type="protein sequence ID" value="EOY09295.1"/>
    <property type="molecule type" value="Genomic_DNA"/>
</dbReference>
<organism evidence="1 2">
    <name type="scientific">Theobroma cacao</name>
    <name type="common">Cacao</name>
    <name type="synonym">Cocoa</name>
    <dbReference type="NCBI Taxonomy" id="3641"/>
    <lineage>
        <taxon>Eukaryota</taxon>
        <taxon>Viridiplantae</taxon>
        <taxon>Streptophyta</taxon>
        <taxon>Embryophyta</taxon>
        <taxon>Tracheophyta</taxon>
        <taxon>Spermatophyta</taxon>
        <taxon>Magnoliopsida</taxon>
        <taxon>eudicotyledons</taxon>
        <taxon>Gunneridae</taxon>
        <taxon>Pentapetalae</taxon>
        <taxon>rosids</taxon>
        <taxon>malvids</taxon>
        <taxon>Malvales</taxon>
        <taxon>Malvaceae</taxon>
        <taxon>Byttnerioideae</taxon>
        <taxon>Theobroma</taxon>
    </lineage>
</organism>
<sequence length="64" mass="7547">MEKLVRKPCEVSKSIREKNVCRGFATVVTDSMGVRGRDNYWLNYSDNQVSQIDFRLSHEFYQIT</sequence>
<reference evidence="1 2" key="1">
    <citation type="journal article" date="2013" name="Genome Biol.">
        <title>The genome sequence of the most widely cultivated cacao type and its use to identify candidate genes regulating pod color.</title>
        <authorList>
            <person name="Motamayor J.C."/>
            <person name="Mockaitis K."/>
            <person name="Schmutz J."/>
            <person name="Haiminen N."/>
            <person name="Iii D.L."/>
            <person name="Cornejo O."/>
            <person name="Findley S.D."/>
            <person name="Zheng P."/>
            <person name="Utro F."/>
            <person name="Royaert S."/>
            <person name="Saski C."/>
            <person name="Jenkins J."/>
            <person name="Podicheti R."/>
            <person name="Zhao M."/>
            <person name="Scheffler B.E."/>
            <person name="Stack J.C."/>
            <person name="Feltus F.A."/>
            <person name="Mustiga G.M."/>
            <person name="Amores F."/>
            <person name="Phillips W."/>
            <person name="Marelli J.P."/>
            <person name="May G.D."/>
            <person name="Shapiro H."/>
            <person name="Ma J."/>
            <person name="Bustamante C.D."/>
            <person name="Schnell R.J."/>
            <person name="Main D."/>
            <person name="Gilbert D."/>
            <person name="Parida L."/>
            <person name="Kuhn D.N."/>
        </authorList>
    </citation>
    <scope>NUCLEOTIDE SEQUENCE [LARGE SCALE GENOMIC DNA]</scope>
    <source>
        <strain evidence="2">cv. Matina 1-6</strain>
    </source>
</reference>
<dbReference type="Proteomes" id="UP000026915">
    <property type="component" value="Chromosome 5"/>
</dbReference>
<gene>
    <name evidence="1" type="ORF">TCM_024720</name>
</gene>
<evidence type="ECO:0000313" key="1">
    <source>
        <dbReference type="EMBL" id="EOY09295.1"/>
    </source>
</evidence>
<keyword evidence="2" id="KW-1185">Reference proteome</keyword>
<proteinExistence type="predicted"/>